<feature type="domain" description="CBS" evidence="2">
    <location>
        <begin position="98"/>
        <end position="153"/>
    </location>
</feature>
<dbReference type="OrthoDB" id="49104at2"/>
<dbReference type="Proteomes" id="UP000186705">
    <property type="component" value="Unassembled WGS sequence"/>
</dbReference>
<keyword evidence="4" id="KW-1185">Reference proteome</keyword>
<accession>A0A1U7NQE9</accession>
<dbReference type="RefSeq" id="WP_076340446.1">
    <property type="nucleotide sequence ID" value="NZ_CAJTMI010000031.1"/>
</dbReference>
<evidence type="ECO:0000313" key="4">
    <source>
        <dbReference type="Proteomes" id="UP000186705"/>
    </source>
</evidence>
<sequence>MTISKQEFLRQCTEFENLMRHKYKLQENESPYYEFAHLPEFKEYIDDINVIRILRNTYVHNNTLINGEEAFEIKPVIENALNEIMEKLKNPPIVQSIYTSKVISAKPNDRVWTTMYTMKEKGISYVPVLENKHVIGVFSKTTIFDALIDHTVIKKNETIGDLLRFLPNDSDSYQEYDFIGIHDSIEHARQMFMKLRKKPLELLFVTQNGSKNEPLIGVLSPYDLLKDRSEDQI</sequence>
<reference evidence="3 4" key="1">
    <citation type="submission" date="2016-11" db="EMBL/GenBank/DDBJ databases">
        <title>Description of two novel members of the family Erysipelotrichaceae: Ileibacterium lipovorans gen. nov., sp. nov. and Dubosiella newyorkensis, gen. nov., sp. nov.</title>
        <authorList>
            <person name="Cox L.M."/>
            <person name="Sohn J."/>
            <person name="Tyrrell K.L."/>
            <person name="Citron D.M."/>
            <person name="Lawson P.A."/>
            <person name="Patel N.B."/>
            <person name="Iizumi T."/>
            <person name="Perez-Perez G.I."/>
            <person name="Goldstein E.J."/>
            <person name="Blaser M.J."/>
        </authorList>
    </citation>
    <scope>NUCLEOTIDE SEQUENCE [LARGE SCALE GENOMIC DNA]</scope>
    <source>
        <strain evidence="3 4">NYU-BL-A4</strain>
    </source>
</reference>
<dbReference type="PROSITE" id="PS51371">
    <property type="entry name" value="CBS"/>
    <property type="match status" value="1"/>
</dbReference>
<gene>
    <name evidence="3" type="ORF">BO225_01075</name>
</gene>
<keyword evidence="1" id="KW-0129">CBS domain</keyword>
<evidence type="ECO:0000313" key="3">
    <source>
        <dbReference type="EMBL" id="OLU47840.1"/>
    </source>
</evidence>
<dbReference type="EMBL" id="MPKA01000034">
    <property type="protein sequence ID" value="OLU47840.1"/>
    <property type="molecule type" value="Genomic_DNA"/>
</dbReference>
<dbReference type="Pfam" id="PF00571">
    <property type="entry name" value="CBS"/>
    <property type="match status" value="1"/>
</dbReference>
<evidence type="ECO:0000259" key="2">
    <source>
        <dbReference type="PROSITE" id="PS51371"/>
    </source>
</evidence>
<proteinExistence type="predicted"/>
<dbReference type="GeneID" id="78274545"/>
<protein>
    <recommendedName>
        <fullName evidence="2">CBS domain-containing protein</fullName>
    </recommendedName>
</protein>
<organism evidence="3 4">
    <name type="scientific">Dubosiella newyorkensis</name>
    <dbReference type="NCBI Taxonomy" id="1862672"/>
    <lineage>
        <taxon>Bacteria</taxon>
        <taxon>Bacillati</taxon>
        <taxon>Bacillota</taxon>
        <taxon>Erysipelotrichia</taxon>
        <taxon>Erysipelotrichales</taxon>
        <taxon>Erysipelotrichaceae</taxon>
        <taxon>Dubosiella</taxon>
    </lineage>
</organism>
<name>A0A1U7NQE9_9FIRM</name>
<evidence type="ECO:0000256" key="1">
    <source>
        <dbReference type="PROSITE-ProRule" id="PRU00703"/>
    </source>
</evidence>
<dbReference type="InterPro" id="IPR000644">
    <property type="entry name" value="CBS_dom"/>
</dbReference>
<dbReference type="SUPFAM" id="SSF54631">
    <property type="entry name" value="CBS-domain pair"/>
    <property type="match status" value="1"/>
</dbReference>
<dbReference type="STRING" id="1862672.BO225_01075"/>
<dbReference type="InterPro" id="IPR046342">
    <property type="entry name" value="CBS_dom_sf"/>
</dbReference>
<comment type="caution">
    <text evidence="3">The sequence shown here is derived from an EMBL/GenBank/DDBJ whole genome shotgun (WGS) entry which is preliminary data.</text>
</comment>
<dbReference type="AlphaFoldDB" id="A0A1U7NQE9"/>
<dbReference type="Gene3D" id="3.10.580.10">
    <property type="entry name" value="CBS-domain"/>
    <property type="match status" value="1"/>
</dbReference>